<evidence type="ECO:0000256" key="1">
    <source>
        <dbReference type="SAM" id="Phobius"/>
    </source>
</evidence>
<gene>
    <name evidence="2" type="ORF">LSAT_V11C500287010</name>
</gene>
<comment type="caution">
    <text evidence="2">The sequence shown here is derived from an EMBL/GenBank/DDBJ whole genome shotgun (WGS) entry which is preliminary data.</text>
</comment>
<sequence length="451" mass="51815">MGEANELTLSIEDDRNTNEEWFGSILKAKLPPSCTTQINKVPIILKEHKDDEKYYVPKVVSLGPYHHGRSTLESVQDFKPLFTNKLVKGNHESLNSLYNKLAEMVQTLKGYYNNEVDRFSDDEFTRMMLLDGCFILYFIEYIFLNNEVDSVGLKSHQIMFVQQDMFLLENQIPYPVLTEVMKFVPDEMWDSKIQRFVDDNILATERRRRGSWKTSHKPVANHPIPSSINHLLELLQTRLTKEKSLGSRANDRYTFRNVNELIEVGIRFKPSKIRSLAHIDFFKHGFCANLELPPITVDDATKPTLLNLIAYEMCSSDTNASWVTSYICLLDSLIDHYEDVKVLRKAGIIDNRLGSDKQVALLFNELGTDLVPNSFAYSDARFAIQKHYESKRNTWASQLKHEYIKSPWAFVALLVGVVGLFLSGVQAYFSVWSKPSVCDGLCQALKTNHHL</sequence>
<proteinExistence type="predicted"/>
<keyword evidence="1" id="KW-0472">Membrane</keyword>
<dbReference type="Proteomes" id="UP000235145">
    <property type="component" value="Unassembled WGS sequence"/>
</dbReference>
<feature type="transmembrane region" description="Helical" evidence="1">
    <location>
        <begin position="408"/>
        <end position="429"/>
    </location>
</feature>
<keyword evidence="1" id="KW-1133">Transmembrane helix</keyword>
<keyword evidence="3" id="KW-1185">Reference proteome</keyword>
<evidence type="ECO:0000313" key="3">
    <source>
        <dbReference type="Proteomes" id="UP000235145"/>
    </source>
</evidence>
<dbReference type="InterPro" id="IPR004158">
    <property type="entry name" value="DUF247_pln"/>
</dbReference>
<accession>A0A9R1VBN2</accession>
<name>A0A9R1VBN2_LACSA</name>
<reference evidence="2 3" key="1">
    <citation type="journal article" date="2017" name="Nat. Commun.">
        <title>Genome assembly with in vitro proximity ligation data and whole-genome triplication in lettuce.</title>
        <authorList>
            <person name="Reyes-Chin-Wo S."/>
            <person name="Wang Z."/>
            <person name="Yang X."/>
            <person name="Kozik A."/>
            <person name="Arikit S."/>
            <person name="Song C."/>
            <person name="Xia L."/>
            <person name="Froenicke L."/>
            <person name="Lavelle D.O."/>
            <person name="Truco M.J."/>
            <person name="Xia R."/>
            <person name="Zhu S."/>
            <person name="Xu C."/>
            <person name="Xu H."/>
            <person name="Xu X."/>
            <person name="Cox K."/>
            <person name="Korf I."/>
            <person name="Meyers B.C."/>
            <person name="Michelmore R.W."/>
        </authorList>
    </citation>
    <scope>NUCLEOTIDE SEQUENCE [LARGE SCALE GENOMIC DNA]</scope>
    <source>
        <strain evidence="3">cv. Salinas</strain>
        <tissue evidence="2">Seedlings</tissue>
    </source>
</reference>
<organism evidence="2 3">
    <name type="scientific">Lactuca sativa</name>
    <name type="common">Garden lettuce</name>
    <dbReference type="NCBI Taxonomy" id="4236"/>
    <lineage>
        <taxon>Eukaryota</taxon>
        <taxon>Viridiplantae</taxon>
        <taxon>Streptophyta</taxon>
        <taxon>Embryophyta</taxon>
        <taxon>Tracheophyta</taxon>
        <taxon>Spermatophyta</taxon>
        <taxon>Magnoliopsida</taxon>
        <taxon>eudicotyledons</taxon>
        <taxon>Gunneridae</taxon>
        <taxon>Pentapetalae</taxon>
        <taxon>asterids</taxon>
        <taxon>campanulids</taxon>
        <taxon>Asterales</taxon>
        <taxon>Asteraceae</taxon>
        <taxon>Cichorioideae</taxon>
        <taxon>Cichorieae</taxon>
        <taxon>Lactucinae</taxon>
        <taxon>Lactuca</taxon>
    </lineage>
</organism>
<keyword evidence="1" id="KW-0812">Transmembrane</keyword>
<dbReference type="Gramene" id="rna-gnl|WGS:NBSK|LSAT_5X159461_mrna">
    <property type="protein sequence ID" value="cds-PLY91616.1"/>
    <property type="gene ID" value="gene-LSAT_5X159461"/>
</dbReference>
<protein>
    <submittedName>
        <fullName evidence="2">Uncharacterized protein</fullName>
    </submittedName>
</protein>
<dbReference type="EMBL" id="NBSK02000005">
    <property type="protein sequence ID" value="KAJ0203143.1"/>
    <property type="molecule type" value="Genomic_DNA"/>
</dbReference>
<evidence type="ECO:0000313" key="2">
    <source>
        <dbReference type="EMBL" id="KAJ0203143.1"/>
    </source>
</evidence>
<dbReference type="PANTHER" id="PTHR31170">
    <property type="entry name" value="BNAC04G53230D PROTEIN"/>
    <property type="match status" value="1"/>
</dbReference>
<dbReference type="AlphaFoldDB" id="A0A9R1VBN2"/>
<dbReference type="Pfam" id="PF03140">
    <property type="entry name" value="DUF247"/>
    <property type="match status" value="1"/>
</dbReference>
<dbReference type="OrthoDB" id="1849062at2759"/>
<dbReference type="PANTHER" id="PTHR31170:SF25">
    <property type="entry name" value="BNAA09G04570D PROTEIN"/>
    <property type="match status" value="1"/>
</dbReference>